<dbReference type="EMBL" id="JFGV01000073">
    <property type="protein sequence ID" value="EYU13679.1"/>
    <property type="molecule type" value="Genomic_DNA"/>
</dbReference>
<protein>
    <submittedName>
        <fullName evidence="1">Uncharacterized protein</fullName>
    </submittedName>
</protein>
<proteinExistence type="predicted"/>
<evidence type="ECO:0000313" key="2">
    <source>
        <dbReference type="Proteomes" id="UP000023464"/>
    </source>
</evidence>
<dbReference type="AlphaFoldDB" id="A0A022PDQ6"/>
<sequence>YALVYGGQILIAGSAEIATAGRVALEGCKTNPEYLLKMLLGILQELTKVMVQNHLKRLSMIPKFLLIRKCWS</sequence>
<dbReference type="Proteomes" id="UP000023464">
    <property type="component" value="Unassembled WGS sequence"/>
</dbReference>
<accession>A0A022PDQ6</accession>
<evidence type="ECO:0000313" key="1">
    <source>
        <dbReference type="EMBL" id="EYU13679.1"/>
    </source>
</evidence>
<feature type="non-terminal residue" evidence="1">
    <location>
        <position position="1"/>
    </location>
</feature>
<reference evidence="1 2" key="1">
    <citation type="submission" date="2014-03" db="EMBL/GenBank/DDBJ databases">
        <title>Draft Genome of Photorhabdus luminescens BA1, an Egyptian Isolate.</title>
        <authorList>
            <person name="Ghazal S."/>
            <person name="Hurst S.G.IV."/>
            <person name="Morris K."/>
            <person name="Thomas K."/>
            <person name="Tisa L.S."/>
        </authorList>
    </citation>
    <scope>NUCLEOTIDE SEQUENCE [LARGE SCALE GENOMIC DNA]</scope>
    <source>
        <strain evidence="1 2">BA1</strain>
    </source>
</reference>
<keyword evidence="2" id="KW-1185">Reference proteome</keyword>
<organism evidence="1 2">
    <name type="scientific">Photorhabdus aegyptia</name>
    <dbReference type="NCBI Taxonomy" id="2805098"/>
    <lineage>
        <taxon>Bacteria</taxon>
        <taxon>Pseudomonadati</taxon>
        <taxon>Pseudomonadota</taxon>
        <taxon>Gammaproteobacteria</taxon>
        <taxon>Enterobacterales</taxon>
        <taxon>Morganellaceae</taxon>
        <taxon>Photorhabdus</taxon>
    </lineage>
</organism>
<comment type="caution">
    <text evidence="1">The sequence shown here is derived from an EMBL/GenBank/DDBJ whole genome shotgun (WGS) entry which is preliminary data.</text>
</comment>
<name>A0A022PDQ6_9GAMM</name>
<dbReference type="RefSeq" id="WP_235201155.1">
    <property type="nucleotide sequence ID" value="NZ_CAWLTM010000042.1"/>
</dbReference>
<gene>
    <name evidence="1" type="ORF">BA1DRAFT_03803</name>
</gene>